<reference evidence="1 2" key="1">
    <citation type="submission" date="2014-09" db="EMBL/GenBank/DDBJ databases">
        <authorList>
            <person name="Martin A.A."/>
        </authorList>
    </citation>
    <scope>NUCLEOTIDE SEQUENCE</scope>
    <source>
        <strain evidence="2">ED321</strain>
        <strain evidence="1">ED321 Heterogonic</strain>
    </source>
</reference>
<sequence>MIPEQELTVILSFYHSPMLQSTDKNKSQEDNKDEEIKKNIEEEKIIENNMNDTNYLTPSLKSTSTTVFKFHDFDNDLEKESKEGIPTLPSNPPPLINTEVKSNFKLLRETFEQKSNIKNQEIKKLEDNKMSSAGRLVQEAKISEKRWSSHPERVVEGTPPKPVSFFFSLKKS</sequence>
<evidence type="ECO:0000313" key="2">
    <source>
        <dbReference type="Proteomes" id="UP000035682"/>
    </source>
</evidence>
<reference evidence="3" key="2">
    <citation type="submission" date="2020-12" db="UniProtKB">
        <authorList>
            <consortium name="WormBaseParasite"/>
        </authorList>
    </citation>
    <scope>IDENTIFICATION</scope>
</reference>
<dbReference type="WormBase" id="SRAE_2000281800">
    <property type="protein sequence ID" value="SRP11687"/>
    <property type="gene ID" value="WBGene00263032"/>
</dbReference>
<dbReference type="AlphaFoldDB" id="A0A090LKT4"/>
<accession>A0A090LKT4</accession>
<evidence type="ECO:0000313" key="3">
    <source>
        <dbReference type="WBParaSite" id="SRAE_2000281800.1"/>
    </source>
</evidence>
<dbReference type="RefSeq" id="XP_024507360.1">
    <property type="nucleotide sequence ID" value="XM_024653933.1"/>
</dbReference>
<name>A0A090LKT4_STRRB</name>
<dbReference type="WBParaSite" id="SRAE_2000281800.1">
    <property type="protein sequence ID" value="SRAE_2000281800.1"/>
    <property type="gene ID" value="WBGene00263032"/>
</dbReference>
<proteinExistence type="predicted"/>
<keyword evidence="2" id="KW-1185">Reference proteome</keyword>
<gene>
    <name evidence="1 3 4" type="ORF">SRAE_2000281800</name>
</gene>
<evidence type="ECO:0000313" key="1">
    <source>
        <dbReference type="EMBL" id="CEF68160.1"/>
    </source>
</evidence>
<dbReference type="CTD" id="36380525"/>
<dbReference type="EMBL" id="LN609529">
    <property type="protein sequence ID" value="CEF68160.1"/>
    <property type="molecule type" value="Genomic_DNA"/>
</dbReference>
<dbReference type="GeneID" id="36380525"/>
<protein>
    <submittedName>
        <fullName evidence="1 3">Uncharacterized protein</fullName>
    </submittedName>
</protein>
<dbReference type="Proteomes" id="UP000035682">
    <property type="component" value="Unplaced"/>
</dbReference>
<evidence type="ECO:0000313" key="4">
    <source>
        <dbReference type="WormBase" id="SRAE_2000281800"/>
    </source>
</evidence>
<organism evidence="1">
    <name type="scientific">Strongyloides ratti</name>
    <name type="common">Parasitic roundworm</name>
    <dbReference type="NCBI Taxonomy" id="34506"/>
    <lineage>
        <taxon>Eukaryota</taxon>
        <taxon>Metazoa</taxon>
        <taxon>Ecdysozoa</taxon>
        <taxon>Nematoda</taxon>
        <taxon>Chromadorea</taxon>
        <taxon>Rhabditida</taxon>
        <taxon>Tylenchina</taxon>
        <taxon>Panagrolaimomorpha</taxon>
        <taxon>Strongyloidoidea</taxon>
        <taxon>Strongyloididae</taxon>
        <taxon>Strongyloides</taxon>
    </lineage>
</organism>